<sequence>MESILTKLAKLEESVQKQEKIATTGIDMEKLHLFPDAKLPDKFKPMDWDKFDGSGDPKAHLQTYVGTLSMYDVGKDAMGQMFQQTLTGPALRWFLNLDISKKRTWEDIGAAFVAQYNYNIQLEMTVRELENK</sequence>
<evidence type="ECO:0000313" key="1">
    <source>
        <dbReference type="EMBL" id="KAH7839729.1"/>
    </source>
</evidence>
<protein>
    <submittedName>
        <fullName evidence="1">Uncharacterized protein</fullName>
    </submittedName>
</protein>
<keyword evidence="2" id="KW-1185">Reference proteome</keyword>
<organism evidence="1 2">
    <name type="scientific">Vaccinium darrowii</name>
    <dbReference type="NCBI Taxonomy" id="229202"/>
    <lineage>
        <taxon>Eukaryota</taxon>
        <taxon>Viridiplantae</taxon>
        <taxon>Streptophyta</taxon>
        <taxon>Embryophyta</taxon>
        <taxon>Tracheophyta</taxon>
        <taxon>Spermatophyta</taxon>
        <taxon>Magnoliopsida</taxon>
        <taxon>eudicotyledons</taxon>
        <taxon>Gunneridae</taxon>
        <taxon>Pentapetalae</taxon>
        <taxon>asterids</taxon>
        <taxon>Ericales</taxon>
        <taxon>Ericaceae</taxon>
        <taxon>Vaccinioideae</taxon>
        <taxon>Vaccinieae</taxon>
        <taxon>Vaccinium</taxon>
    </lineage>
</organism>
<accession>A0ACB7XFZ8</accession>
<dbReference type="EMBL" id="CM037160">
    <property type="protein sequence ID" value="KAH7839729.1"/>
    <property type="molecule type" value="Genomic_DNA"/>
</dbReference>
<dbReference type="Proteomes" id="UP000828048">
    <property type="component" value="Chromosome 10"/>
</dbReference>
<proteinExistence type="predicted"/>
<name>A0ACB7XFZ8_9ERIC</name>
<gene>
    <name evidence="1" type="ORF">Vadar_007966</name>
</gene>
<evidence type="ECO:0000313" key="2">
    <source>
        <dbReference type="Proteomes" id="UP000828048"/>
    </source>
</evidence>
<reference evidence="1 2" key="1">
    <citation type="journal article" date="2021" name="Hortic Res">
        <title>High-quality reference genome and annotation aids understanding of berry development for evergreen blueberry (Vaccinium darrowii).</title>
        <authorList>
            <person name="Yu J."/>
            <person name="Hulse-Kemp A.M."/>
            <person name="Babiker E."/>
            <person name="Staton M."/>
        </authorList>
    </citation>
    <scope>NUCLEOTIDE SEQUENCE [LARGE SCALE GENOMIC DNA]</scope>
    <source>
        <strain evidence="2">cv. NJ 8807/NJ 8810</strain>
        <tissue evidence="1">Young leaf</tissue>
    </source>
</reference>
<comment type="caution">
    <text evidence="1">The sequence shown here is derived from an EMBL/GenBank/DDBJ whole genome shotgun (WGS) entry which is preliminary data.</text>
</comment>